<dbReference type="RefSeq" id="WP_140457419.1">
    <property type="nucleotide sequence ID" value="NZ_BAABFI010000014.1"/>
</dbReference>
<gene>
    <name evidence="9" type="ORF">BKA21_001195</name>
    <name evidence="8" type="ORF">Col01nite_05050</name>
</gene>
<sequence>MRLEEFNALPEEAAQALVRTCADVPWWAQEVVAARPYGSVEDLRAHAREQAAAWGGTDVAQALADHPRIGERHPGAGASAALSTREQAGVDPADADVATRLAAGNRAYEEKFGRVFLVRAAGRSSDEILALLEQRLTHDPRTEVEVTAQQLREIAELRLAGLVT</sequence>
<dbReference type="Gene3D" id="1.10.3330.10">
    <property type="entry name" value="Oxo-4-hydroxy-4-carboxy-5-ureidoimidazoline decarboxylase"/>
    <property type="match status" value="1"/>
</dbReference>
<evidence type="ECO:0000313" key="8">
    <source>
        <dbReference type="EMBL" id="GIG31346.1"/>
    </source>
</evidence>
<evidence type="ECO:0000256" key="4">
    <source>
        <dbReference type="ARBA" id="ARBA00022631"/>
    </source>
</evidence>
<keyword evidence="5" id="KW-0210">Decarboxylase</keyword>
<dbReference type="InterPro" id="IPR036778">
    <property type="entry name" value="OHCU_decarboxylase_sf"/>
</dbReference>
<dbReference type="AlphaFoldDB" id="A0A7Y9FE23"/>
<evidence type="ECO:0000313" key="9">
    <source>
        <dbReference type="EMBL" id="NYD85646.1"/>
    </source>
</evidence>
<dbReference type="EMBL" id="JACCBK010000001">
    <property type="protein sequence ID" value="NYD85646.1"/>
    <property type="molecule type" value="Genomic_DNA"/>
</dbReference>
<dbReference type="GO" id="GO:0019628">
    <property type="term" value="P:urate catabolic process"/>
    <property type="evidence" value="ECO:0007669"/>
    <property type="project" value="TreeGrafter"/>
</dbReference>
<dbReference type="InterPro" id="IPR017595">
    <property type="entry name" value="OHCU_decarboxylase-2"/>
</dbReference>
<keyword evidence="4" id="KW-0659">Purine metabolism</keyword>
<evidence type="ECO:0000256" key="6">
    <source>
        <dbReference type="ARBA" id="ARBA00023239"/>
    </source>
</evidence>
<evidence type="ECO:0000313" key="10">
    <source>
        <dbReference type="Proteomes" id="UP000577956"/>
    </source>
</evidence>
<dbReference type="SUPFAM" id="SSF158694">
    <property type="entry name" value="UraD-Like"/>
    <property type="match status" value="1"/>
</dbReference>
<dbReference type="EMBL" id="BONN01000001">
    <property type="protein sequence ID" value="GIG31346.1"/>
    <property type="molecule type" value="Genomic_DNA"/>
</dbReference>
<accession>A0A7Y9FE23</accession>
<dbReference type="GO" id="GO:0051997">
    <property type="term" value="F:2-oxo-4-hydroxy-4-carboxy-5-ureidoimidazoline decarboxylase activity"/>
    <property type="evidence" value="ECO:0007669"/>
    <property type="project" value="UniProtKB-EC"/>
</dbReference>
<comment type="caution">
    <text evidence="9">The sequence shown here is derived from an EMBL/GenBank/DDBJ whole genome shotgun (WGS) entry which is preliminary data.</text>
</comment>
<reference evidence="9 10" key="1">
    <citation type="submission" date="2020-07" db="EMBL/GenBank/DDBJ databases">
        <title>Sequencing the genomes of 1000 actinobacteria strains.</title>
        <authorList>
            <person name="Klenk H.-P."/>
        </authorList>
    </citation>
    <scope>NUCLEOTIDE SEQUENCE [LARGE SCALE GENOMIC DNA]</scope>
    <source>
        <strain evidence="9 10">DSM 24482</strain>
    </source>
</reference>
<dbReference type="GO" id="GO:0006144">
    <property type="term" value="P:purine nucleobase metabolic process"/>
    <property type="evidence" value="ECO:0007669"/>
    <property type="project" value="UniProtKB-KW"/>
</dbReference>
<keyword evidence="11" id="KW-1185">Reference proteome</keyword>
<dbReference type="Proteomes" id="UP000577956">
    <property type="component" value="Unassembled WGS sequence"/>
</dbReference>
<evidence type="ECO:0000256" key="1">
    <source>
        <dbReference type="ARBA" id="ARBA00001163"/>
    </source>
</evidence>
<evidence type="ECO:0000256" key="5">
    <source>
        <dbReference type="ARBA" id="ARBA00022793"/>
    </source>
</evidence>
<protein>
    <recommendedName>
        <fullName evidence="3">2-oxo-4-hydroxy-4-carboxy-5-ureidoimidazoline decarboxylase</fullName>
        <ecNumber evidence="3">4.1.1.97</ecNumber>
    </recommendedName>
</protein>
<name>A0A7Y9FE23_9CELL</name>
<dbReference type="Pfam" id="PF09349">
    <property type="entry name" value="OHCU_decarbox"/>
    <property type="match status" value="1"/>
</dbReference>
<dbReference type="NCBIfam" id="TIGR03180">
    <property type="entry name" value="UraD_2"/>
    <property type="match status" value="1"/>
</dbReference>
<comment type="catalytic activity">
    <reaction evidence="1">
        <text>5-hydroxy-2-oxo-4-ureido-2,5-dihydro-1H-imidazole-5-carboxylate + H(+) = (S)-allantoin + CO2</text>
        <dbReference type="Rhea" id="RHEA:26301"/>
        <dbReference type="ChEBI" id="CHEBI:15378"/>
        <dbReference type="ChEBI" id="CHEBI:15678"/>
        <dbReference type="ChEBI" id="CHEBI:16526"/>
        <dbReference type="ChEBI" id="CHEBI:58639"/>
        <dbReference type="EC" id="4.1.1.97"/>
    </reaction>
</comment>
<dbReference type="Proteomes" id="UP000618382">
    <property type="component" value="Unassembled WGS sequence"/>
</dbReference>
<dbReference type="NCBIfam" id="NF010372">
    <property type="entry name" value="PRK13798.1"/>
    <property type="match status" value="1"/>
</dbReference>
<proteinExistence type="predicted"/>
<evidence type="ECO:0000256" key="3">
    <source>
        <dbReference type="ARBA" id="ARBA00012257"/>
    </source>
</evidence>
<evidence type="ECO:0000313" key="11">
    <source>
        <dbReference type="Proteomes" id="UP000618382"/>
    </source>
</evidence>
<organism evidence="9 10">
    <name type="scientific">Cellulomonas oligotrophica</name>
    <dbReference type="NCBI Taxonomy" id="931536"/>
    <lineage>
        <taxon>Bacteria</taxon>
        <taxon>Bacillati</taxon>
        <taxon>Actinomycetota</taxon>
        <taxon>Actinomycetes</taxon>
        <taxon>Micrococcales</taxon>
        <taxon>Cellulomonadaceae</taxon>
        <taxon>Cellulomonas</taxon>
    </lineage>
</organism>
<dbReference type="PANTHER" id="PTHR43466:SF1">
    <property type="entry name" value="2-OXO-4-HYDROXY-4-CARBOXY-5-UREIDOIMIDAZOLINE DECARBOXYLASE-RELATED"/>
    <property type="match status" value="1"/>
</dbReference>
<dbReference type="InterPro" id="IPR018020">
    <property type="entry name" value="OHCU_decarboxylase"/>
</dbReference>
<comment type="pathway">
    <text evidence="2">Purine metabolism; urate degradation; (S)-allantoin from urate: step 3/3.</text>
</comment>
<feature type="domain" description="Oxo-4-hydroxy-4-carboxy-5-ureidoimidazoline decarboxylase" evidence="7">
    <location>
        <begin position="7"/>
        <end position="160"/>
    </location>
</feature>
<dbReference type="PANTHER" id="PTHR43466">
    <property type="entry name" value="2-OXO-4-HYDROXY-4-CARBOXY-5-UREIDOIMIDAZOLINE DECARBOXYLASE-RELATED"/>
    <property type="match status" value="1"/>
</dbReference>
<dbReference type="EC" id="4.1.1.97" evidence="3"/>
<reference evidence="8 11" key="2">
    <citation type="submission" date="2021-01" db="EMBL/GenBank/DDBJ databases">
        <title>Whole genome shotgun sequence of Cellulomonas oligotrophica NBRC 109435.</title>
        <authorList>
            <person name="Komaki H."/>
            <person name="Tamura T."/>
        </authorList>
    </citation>
    <scope>NUCLEOTIDE SEQUENCE [LARGE SCALE GENOMIC DNA]</scope>
    <source>
        <strain evidence="8 11">NBRC 109435</strain>
    </source>
</reference>
<keyword evidence="6 9" id="KW-0456">Lyase</keyword>
<evidence type="ECO:0000256" key="2">
    <source>
        <dbReference type="ARBA" id="ARBA00004754"/>
    </source>
</evidence>
<evidence type="ECO:0000259" key="7">
    <source>
        <dbReference type="Pfam" id="PF09349"/>
    </source>
</evidence>